<dbReference type="RefSeq" id="WP_183456543.1">
    <property type="nucleotide sequence ID" value="NZ_JACHWZ010000002.1"/>
</dbReference>
<protein>
    <submittedName>
        <fullName evidence="2">Uncharacterized protein</fullName>
    </submittedName>
</protein>
<reference evidence="2 3" key="1">
    <citation type="submission" date="2020-08" db="EMBL/GenBank/DDBJ databases">
        <title>Genomic Encyclopedia of Type Strains, Phase III (KMG-III): the genomes of soil and plant-associated and newly described type strains.</title>
        <authorList>
            <person name="Whitman W."/>
        </authorList>
    </citation>
    <scope>NUCLEOTIDE SEQUENCE [LARGE SCALE GENOMIC DNA]</scope>
    <source>
        <strain evidence="2 3">CECT 8799</strain>
    </source>
</reference>
<evidence type="ECO:0000256" key="1">
    <source>
        <dbReference type="SAM" id="MobiDB-lite"/>
    </source>
</evidence>
<accession>A0A7W4W8V5</accession>
<feature type="compositionally biased region" description="Basic and acidic residues" evidence="1">
    <location>
        <begin position="1"/>
        <end position="11"/>
    </location>
</feature>
<dbReference type="Proteomes" id="UP000535937">
    <property type="component" value="Unassembled WGS sequence"/>
</dbReference>
<gene>
    <name evidence="2" type="ORF">FHS09_000614</name>
</gene>
<evidence type="ECO:0000313" key="2">
    <source>
        <dbReference type="EMBL" id="MBB3059806.1"/>
    </source>
</evidence>
<evidence type="ECO:0000313" key="3">
    <source>
        <dbReference type="Proteomes" id="UP000535937"/>
    </source>
</evidence>
<dbReference type="EMBL" id="JACHWZ010000002">
    <property type="protein sequence ID" value="MBB3059806.1"/>
    <property type="molecule type" value="Genomic_DNA"/>
</dbReference>
<name>A0A7W4W8V5_9GAMM</name>
<comment type="caution">
    <text evidence="2">The sequence shown here is derived from an EMBL/GenBank/DDBJ whole genome shotgun (WGS) entry which is preliminary data.</text>
</comment>
<sequence>MEVVARGDRRGHAPRSWAHWQRSGRRAGTEKHFAARFQVIAHAVCMYRNTDVCHQRTYFDPPIHATMIRDERYKLNPRMFITISTRVAATIKKNLDQDIHLKWAVGKHFVAGSPLVSSTSIGNRIPMDLEPSENGP</sequence>
<feature type="region of interest" description="Disordered" evidence="1">
    <location>
        <begin position="1"/>
        <end position="21"/>
    </location>
</feature>
<keyword evidence="3" id="KW-1185">Reference proteome</keyword>
<dbReference type="AlphaFoldDB" id="A0A7W4W8V5"/>
<organism evidence="2 3">
    <name type="scientific">Microbulbifer rhizosphaerae</name>
    <dbReference type="NCBI Taxonomy" id="1562603"/>
    <lineage>
        <taxon>Bacteria</taxon>
        <taxon>Pseudomonadati</taxon>
        <taxon>Pseudomonadota</taxon>
        <taxon>Gammaproteobacteria</taxon>
        <taxon>Cellvibrionales</taxon>
        <taxon>Microbulbiferaceae</taxon>
        <taxon>Microbulbifer</taxon>
    </lineage>
</organism>
<proteinExistence type="predicted"/>